<protein>
    <recommendedName>
        <fullName evidence="4">PE domain-containing protein</fullName>
    </recommendedName>
</protein>
<comment type="caution">
    <text evidence="2">The sequence shown here is derived from an EMBL/GenBank/DDBJ whole genome shotgun (WGS) entry which is preliminary data.</text>
</comment>
<name>E5XPZ9_SEGRC</name>
<sequence>MSGFGSAGHDPEAVASLLSHLEGIAERYHRIAVRVDEQVAATVFTDDPIGRDARKIAHEYRDSQIAELNDLQEGLQGLMDFAEDSAKIQREADQESAEAFGDRRGEG</sequence>
<organism evidence="2 3">
    <name type="scientific">Segniliparus rugosus (strain ATCC BAA-974 / DSM 45345 / CCUG 50838 / CIP 108380 / JCM 13579 / CDC 945)</name>
    <dbReference type="NCBI Taxonomy" id="679197"/>
    <lineage>
        <taxon>Bacteria</taxon>
        <taxon>Bacillati</taxon>
        <taxon>Actinomycetota</taxon>
        <taxon>Actinomycetes</taxon>
        <taxon>Mycobacteriales</taxon>
        <taxon>Segniliparaceae</taxon>
        <taxon>Segniliparus</taxon>
    </lineage>
</organism>
<feature type="region of interest" description="Disordered" evidence="1">
    <location>
        <begin position="87"/>
        <end position="107"/>
    </location>
</feature>
<evidence type="ECO:0000313" key="3">
    <source>
        <dbReference type="Proteomes" id="UP000004816"/>
    </source>
</evidence>
<dbReference type="RefSeq" id="WP_007469185.1">
    <property type="nucleotide sequence ID" value="NZ_KI391953.1"/>
</dbReference>
<dbReference type="OrthoDB" id="4288620at2"/>
<accession>E5XPZ9</accession>
<dbReference type="Proteomes" id="UP000004816">
    <property type="component" value="Unassembled WGS sequence"/>
</dbReference>
<dbReference type="AlphaFoldDB" id="E5XPZ9"/>
<evidence type="ECO:0000256" key="1">
    <source>
        <dbReference type="SAM" id="MobiDB-lite"/>
    </source>
</evidence>
<evidence type="ECO:0008006" key="4">
    <source>
        <dbReference type="Google" id="ProtNLM"/>
    </source>
</evidence>
<dbReference type="EMBL" id="ACZI02000001">
    <property type="protein sequence ID" value="EFV13573.1"/>
    <property type="molecule type" value="Genomic_DNA"/>
</dbReference>
<reference evidence="2 3" key="1">
    <citation type="journal article" date="2011" name="Stand. Genomic Sci.">
        <title>High quality draft genome sequence of Segniliparus rugosus CDC 945(T)= (ATCC BAA-974(T)).</title>
        <authorList>
            <person name="Earl A.M."/>
            <person name="Desjardins C.A."/>
            <person name="Fitzgerald M.G."/>
            <person name="Arachchi H.M."/>
            <person name="Zeng Q."/>
            <person name="Mehta T."/>
            <person name="Griggs A."/>
            <person name="Birren B.W."/>
            <person name="Toney N.C."/>
            <person name="Carr J."/>
            <person name="Posey J."/>
            <person name="Butler W.R."/>
        </authorList>
    </citation>
    <scope>NUCLEOTIDE SEQUENCE [LARGE SCALE GENOMIC DNA]</scope>
    <source>
        <strain evidence="3">ATCC BAA-974 / DSM 45345 / CCUG 50838 / CIP 108380 / JCM 13579 / CDC 945</strain>
    </source>
</reference>
<gene>
    <name evidence="2" type="ORF">HMPREF9336_01571</name>
</gene>
<keyword evidence="3" id="KW-1185">Reference proteome</keyword>
<proteinExistence type="predicted"/>
<dbReference type="HOGENOM" id="CLU_2208234_0_0_11"/>
<evidence type="ECO:0000313" key="2">
    <source>
        <dbReference type="EMBL" id="EFV13573.1"/>
    </source>
</evidence>